<comment type="caution">
    <text evidence="2">The sequence shown here is derived from an EMBL/GenBank/DDBJ whole genome shotgun (WGS) entry which is preliminary data.</text>
</comment>
<feature type="region of interest" description="Disordered" evidence="1">
    <location>
        <begin position="81"/>
        <end position="111"/>
    </location>
</feature>
<accession>A0A5N3UNZ4</accession>
<dbReference type="AlphaFoldDB" id="A0A5N3UNZ4"/>
<gene>
    <name evidence="2" type="ORF">FD755_025250</name>
</gene>
<reference evidence="2 3" key="1">
    <citation type="submission" date="2019-06" db="EMBL/GenBank/DDBJ databases">
        <title>Discovery of a novel chromosome fission-fusion reversal in muntjac.</title>
        <authorList>
            <person name="Mudd A.B."/>
            <person name="Bredeson J.V."/>
            <person name="Baum R."/>
            <person name="Hockemeyer D."/>
            <person name="Rokhsar D.S."/>
        </authorList>
    </citation>
    <scope>NUCLEOTIDE SEQUENCE [LARGE SCALE GENOMIC DNA]</scope>
    <source>
        <strain evidence="2">UCam_UCB_Mr</strain>
        <tissue evidence="2">Fibroblast cell line</tissue>
    </source>
</reference>
<keyword evidence="3" id="KW-1185">Reference proteome</keyword>
<sequence length="155" mass="18169">MHTLLHSVPPPLQQATANLRLRWRLPNTHRQVWVSLLWDHCSLLLGPGVHKVLFVPCKSMFPHKWAFLLRRRFNRTLKRMKKHRKKPKRDTEMLETAVDEEGYGDEKDQETTGNDKDLRLKYLILDFCCPHLGVSVSEIISLLPFGWKEGGQEMC</sequence>
<name>A0A5N3UNZ4_MUNRE</name>
<dbReference type="Proteomes" id="UP000326062">
    <property type="component" value="Unassembled WGS sequence"/>
</dbReference>
<proteinExistence type="predicted"/>
<protein>
    <submittedName>
        <fullName evidence="2">Uncharacterized protein</fullName>
    </submittedName>
</protein>
<evidence type="ECO:0000313" key="2">
    <source>
        <dbReference type="EMBL" id="KAB0338431.1"/>
    </source>
</evidence>
<evidence type="ECO:0000313" key="3">
    <source>
        <dbReference type="Proteomes" id="UP000326062"/>
    </source>
</evidence>
<organism evidence="2 3">
    <name type="scientific">Muntiacus reevesi</name>
    <name type="common">Reeves' muntjac</name>
    <name type="synonym">Cervus reevesi</name>
    <dbReference type="NCBI Taxonomy" id="9886"/>
    <lineage>
        <taxon>Eukaryota</taxon>
        <taxon>Metazoa</taxon>
        <taxon>Chordata</taxon>
        <taxon>Craniata</taxon>
        <taxon>Vertebrata</taxon>
        <taxon>Euteleostomi</taxon>
        <taxon>Mammalia</taxon>
        <taxon>Eutheria</taxon>
        <taxon>Laurasiatheria</taxon>
        <taxon>Artiodactyla</taxon>
        <taxon>Ruminantia</taxon>
        <taxon>Pecora</taxon>
        <taxon>Cervidae</taxon>
        <taxon>Muntiacinae</taxon>
        <taxon>Muntiacus</taxon>
    </lineage>
</organism>
<evidence type="ECO:0000256" key="1">
    <source>
        <dbReference type="SAM" id="MobiDB-lite"/>
    </source>
</evidence>
<dbReference type="EMBL" id="VCEB01008478">
    <property type="protein sequence ID" value="KAB0338431.1"/>
    <property type="molecule type" value="Genomic_DNA"/>
</dbReference>